<dbReference type="Proteomes" id="UP000664203">
    <property type="component" value="Unassembled WGS sequence"/>
</dbReference>
<proteinExistence type="predicted"/>
<dbReference type="InterPro" id="IPR016191">
    <property type="entry name" value="Ribonuclease/ribotoxin"/>
</dbReference>
<keyword evidence="5" id="KW-1185">Reference proteome</keyword>
<accession>A0A8H3FNC8</accession>
<dbReference type="GO" id="GO:0004540">
    <property type="term" value="F:RNA nuclease activity"/>
    <property type="evidence" value="ECO:0007669"/>
    <property type="project" value="InterPro"/>
</dbReference>
<keyword evidence="2" id="KW-0378">Hydrolase</keyword>
<feature type="compositionally biased region" description="Polar residues" evidence="3">
    <location>
        <begin position="1"/>
        <end position="14"/>
    </location>
</feature>
<evidence type="ECO:0000313" key="5">
    <source>
        <dbReference type="Proteomes" id="UP000664203"/>
    </source>
</evidence>
<dbReference type="GO" id="GO:0016787">
    <property type="term" value="F:hydrolase activity"/>
    <property type="evidence" value="ECO:0007669"/>
    <property type="project" value="UniProtKB-KW"/>
</dbReference>
<organism evidence="4 5">
    <name type="scientific">Alectoria fallacina</name>
    <dbReference type="NCBI Taxonomy" id="1903189"/>
    <lineage>
        <taxon>Eukaryota</taxon>
        <taxon>Fungi</taxon>
        <taxon>Dikarya</taxon>
        <taxon>Ascomycota</taxon>
        <taxon>Pezizomycotina</taxon>
        <taxon>Lecanoromycetes</taxon>
        <taxon>OSLEUM clade</taxon>
        <taxon>Lecanoromycetidae</taxon>
        <taxon>Lecanorales</taxon>
        <taxon>Lecanorineae</taxon>
        <taxon>Parmeliaceae</taxon>
        <taxon>Alectoria</taxon>
    </lineage>
</organism>
<dbReference type="Gene3D" id="3.10.450.30">
    <property type="entry name" value="Microbial ribonucleases"/>
    <property type="match status" value="1"/>
</dbReference>
<gene>
    <name evidence="4" type="ORF">ALECFALPRED_004277</name>
</gene>
<dbReference type="OrthoDB" id="5401408at2759"/>
<keyword evidence="1" id="KW-0540">Nuclease</keyword>
<dbReference type="EMBL" id="CAJPDR010000264">
    <property type="protein sequence ID" value="CAF9929216.1"/>
    <property type="molecule type" value="Genomic_DNA"/>
</dbReference>
<dbReference type="SUPFAM" id="SSF53933">
    <property type="entry name" value="Microbial ribonucleases"/>
    <property type="match status" value="1"/>
</dbReference>
<evidence type="ECO:0000256" key="3">
    <source>
        <dbReference type="SAM" id="MobiDB-lite"/>
    </source>
</evidence>
<comment type="caution">
    <text evidence="4">The sequence shown here is derived from an EMBL/GenBank/DDBJ whole genome shotgun (WGS) entry which is preliminary data.</text>
</comment>
<evidence type="ECO:0000256" key="1">
    <source>
        <dbReference type="ARBA" id="ARBA00022722"/>
    </source>
</evidence>
<protein>
    <submittedName>
        <fullName evidence="4">Uncharacterized protein</fullName>
    </submittedName>
</protein>
<evidence type="ECO:0000313" key="4">
    <source>
        <dbReference type="EMBL" id="CAF9929216.1"/>
    </source>
</evidence>
<sequence length="160" mass="16975">MFPSTQTGGVSQRANPAPVSCGPTTDQRAWPLQSIQDAFDALQTNGVLPKNQRPAAGTRYYPRQYGSGSRAPTNVAVVNALNAIPECVTGQANMKYFEFPLTDPVFTDGPPQSQGPDRVVAISANIGQGGTRSFTYCLAMTHRGGTGPDDPTFRPCTNAP</sequence>
<reference evidence="4" key="1">
    <citation type="submission" date="2021-03" db="EMBL/GenBank/DDBJ databases">
        <authorList>
            <person name="Tagirdzhanova G."/>
        </authorList>
    </citation>
    <scope>NUCLEOTIDE SEQUENCE</scope>
</reference>
<dbReference type="AlphaFoldDB" id="A0A8H3FNC8"/>
<name>A0A8H3FNC8_9LECA</name>
<dbReference type="GO" id="GO:0003723">
    <property type="term" value="F:RNA binding"/>
    <property type="evidence" value="ECO:0007669"/>
    <property type="project" value="InterPro"/>
</dbReference>
<feature type="region of interest" description="Disordered" evidence="3">
    <location>
        <begin position="1"/>
        <end position="27"/>
    </location>
</feature>
<evidence type="ECO:0000256" key="2">
    <source>
        <dbReference type="ARBA" id="ARBA00022801"/>
    </source>
</evidence>